<dbReference type="AlphaFoldDB" id="A0A0S4L4Y0"/>
<reference evidence="1 2" key="1">
    <citation type="submission" date="2015-10" db="EMBL/GenBank/DDBJ databases">
        <authorList>
            <person name="Gilbert D.G."/>
        </authorList>
    </citation>
    <scope>NUCLEOTIDE SEQUENCE [LARGE SCALE GENOMIC DNA]</scope>
    <source>
        <strain evidence="1">COMA1</strain>
    </source>
</reference>
<protein>
    <submittedName>
        <fullName evidence="1">Uncharacterized protein</fullName>
    </submittedName>
</protein>
<evidence type="ECO:0000313" key="2">
    <source>
        <dbReference type="Proteomes" id="UP000199032"/>
    </source>
</evidence>
<evidence type="ECO:0000313" key="1">
    <source>
        <dbReference type="EMBL" id="CUS31744.1"/>
    </source>
</evidence>
<accession>A0A0S4L4Y0</accession>
<dbReference type="RefSeq" id="WP_090742608.1">
    <property type="nucleotide sequence ID" value="NZ_CZQA01000001.1"/>
</dbReference>
<keyword evidence="2" id="KW-1185">Reference proteome</keyword>
<organism evidence="1 2">
    <name type="scientific">Candidatus Nitrospira nitrosa</name>
    <dbReference type="NCBI Taxonomy" id="1742972"/>
    <lineage>
        <taxon>Bacteria</taxon>
        <taxon>Pseudomonadati</taxon>
        <taxon>Nitrospirota</taxon>
        <taxon>Nitrospiria</taxon>
        <taxon>Nitrospirales</taxon>
        <taxon>Nitrospiraceae</taxon>
        <taxon>Nitrospira</taxon>
    </lineage>
</organism>
<gene>
    <name evidence="1" type="ORF">COMA1_10248</name>
</gene>
<dbReference type="Proteomes" id="UP000199032">
    <property type="component" value="Unassembled WGS sequence"/>
</dbReference>
<sequence length="331" mass="35563">MGHFTTKGKLFPEATDLSSFGSLDVTVTAAGTTVEQTAPPSLPDADGVSRSFLYWDTGRRITGKRKVRWTFNHPTNWSEWPAAAYYGTPTDGPPGTPHVTTATHWVGTGPINPTPIDGPGSTFVNAPGGTPVAWPGGGNDHVVLTQWGAATIHAKDHVQRNLGDPLLNFSSWQQLIYGGDGSGYFEENDDDITSGSGVTGIANSTSPFFTVPQNNSSFLMAGYVLPTKPDIDIFKKLIELIRAFDPGKFIDKGDPSPEDIIRLKLISESLDVVRGGTVTNYDAFESLLGAAKKMKPADLKRTIAGTKATLLRGQAALRTLESMMKNSKPRK</sequence>
<proteinExistence type="predicted"/>
<name>A0A0S4L4Y0_9BACT</name>
<dbReference type="EMBL" id="CZQA01000001">
    <property type="protein sequence ID" value="CUS31744.1"/>
    <property type="molecule type" value="Genomic_DNA"/>
</dbReference>